<gene>
    <name evidence="1" type="ORF">E2605_18720</name>
</gene>
<proteinExistence type="predicted"/>
<keyword evidence="2" id="KW-1185">Reference proteome</keyword>
<dbReference type="AlphaFoldDB" id="A0A4Y8KUX8"/>
<reference evidence="1 2" key="1">
    <citation type="submission" date="2019-03" db="EMBL/GenBank/DDBJ databases">
        <title>San Antonio Military Medical Center submission to MRSN (WRAIR), pending publication.</title>
        <authorList>
            <person name="Blyth D.M."/>
            <person name="Mccarthy S.L."/>
            <person name="Schall S.E."/>
            <person name="Stam J.A."/>
            <person name="Ong A.C."/>
            <person name="Mcgann P.T."/>
        </authorList>
    </citation>
    <scope>NUCLEOTIDE SEQUENCE [LARGE SCALE GENOMIC DNA]</scope>
    <source>
        <strain evidence="1 2">MRSN571793</strain>
    </source>
</reference>
<comment type="caution">
    <text evidence="1">The sequence shown here is derived from an EMBL/GenBank/DDBJ whole genome shotgun (WGS) entry which is preliminary data.</text>
</comment>
<dbReference type="Proteomes" id="UP000297861">
    <property type="component" value="Unassembled WGS sequence"/>
</dbReference>
<dbReference type="RefSeq" id="WP_134437551.1">
    <property type="nucleotide sequence ID" value="NZ_SOML01000017.1"/>
</dbReference>
<protein>
    <submittedName>
        <fullName evidence="1">Uncharacterized protein</fullName>
    </submittedName>
</protein>
<evidence type="ECO:0000313" key="1">
    <source>
        <dbReference type="EMBL" id="TFD92594.1"/>
    </source>
</evidence>
<sequence length="167" mass="19366">MDSLRLKKTWDSYTKEVNSLMELINQCTNLLSPGTDNEKLKKKLLKTADNVAQKANSIDKTISVIPDPVDIVLPFASEEFKIAWEYYLHFLEEAHSLSLASTVENKRLDFLYKISGKDEKRAIEILDFHIRQNYKPLYKLREDQLSGDEQPEEINNNSFNIKQETAI</sequence>
<dbReference type="EMBL" id="SOML01000017">
    <property type="protein sequence ID" value="TFD92594.1"/>
    <property type="molecule type" value="Genomic_DNA"/>
</dbReference>
<name>A0A4Y8KUX8_9BACT</name>
<accession>A0A4Y8KUX8</accession>
<evidence type="ECO:0000313" key="2">
    <source>
        <dbReference type="Proteomes" id="UP000297861"/>
    </source>
</evidence>
<organism evidence="1 2">
    <name type="scientific">Dysgonomonas capnocytophagoides</name>
    <dbReference type="NCBI Taxonomy" id="45254"/>
    <lineage>
        <taxon>Bacteria</taxon>
        <taxon>Pseudomonadati</taxon>
        <taxon>Bacteroidota</taxon>
        <taxon>Bacteroidia</taxon>
        <taxon>Bacteroidales</taxon>
        <taxon>Dysgonomonadaceae</taxon>
        <taxon>Dysgonomonas</taxon>
    </lineage>
</organism>